<evidence type="ECO:0000313" key="4">
    <source>
        <dbReference type="Proteomes" id="UP000035762"/>
    </source>
</evidence>
<feature type="transmembrane region" description="Helical" evidence="1">
    <location>
        <begin position="173"/>
        <end position="191"/>
    </location>
</feature>
<dbReference type="PANTHER" id="PTHR35342">
    <property type="entry name" value="TRICARBOXYLIC TRANSPORT PROTEIN"/>
    <property type="match status" value="1"/>
</dbReference>
<evidence type="ECO:0000313" key="3">
    <source>
        <dbReference type="EMBL" id="CEG08568.1"/>
    </source>
</evidence>
<dbReference type="OrthoDB" id="7323395at2"/>
<keyword evidence="1" id="KW-0812">Transmembrane</keyword>
<dbReference type="InterPro" id="IPR002823">
    <property type="entry name" value="DUF112_TM"/>
</dbReference>
<name>A0A090N7G6_AFIFE</name>
<dbReference type="Proteomes" id="UP000035762">
    <property type="component" value="Unassembled WGS sequence"/>
</dbReference>
<feature type="transmembrane region" description="Helical" evidence="1">
    <location>
        <begin position="414"/>
        <end position="443"/>
    </location>
</feature>
<dbReference type="RefSeq" id="WP_009338920.1">
    <property type="nucleotide sequence ID" value="NZ_CCAZ020000001.1"/>
</dbReference>
<accession>A0A090N7G6</accession>
<sequence length="503" mass="53232">MEAFSLLLHGFSVLLTWKILGLMFVGLILGVFVGVLPGLGGPNGVAILLPITFSMDPTSAIVMLSCIYWGALFGGAITSILFNIPGEAWSVATTFDGYPMAQQGKAAEALTAAFTSSFIGSFVAVLLITFVAPGIASFALRFGPAEFFSVYLLTFCSFVGLGREDKHKTIISMALGLLLTGIGMDTVSGTLRMTFGSTDLLRGVNFLVAVIGLFGISEILLTMEEQLALKGHAAAISIRTVFKVWREMPRYWVTLVRSSAIGCWLGITPGGAIAASFMGYNLAKRFSKDPEGFGKGKIEGVFAPETAAHASGTSALLPMLALGIPGSGTAAILLGGLMVWGLNPGPLLFVEHKDFVWGLIASMYLGNVVGLVIVLATVPLFASVLRVPFAAIAPMIVVSCAIGAFAIQNAMFDIWLMLLFGVIGYVFKKIGIPLAPLTLALVLGSRAEDAFRLSMISGSGSFGIFWSNWLVGSITTLSFILLFLTQIEKGISRIGRVLRPAQA</sequence>
<dbReference type="EMBL" id="CCAZ020000001">
    <property type="protein sequence ID" value="CEG08568.1"/>
    <property type="molecule type" value="Genomic_DNA"/>
</dbReference>
<feature type="domain" description="DUF112" evidence="2">
    <location>
        <begin position="20"/>
        <end position="438"/>
    </location>
</feature>
<keyword evidence="1" id="KW-0472">Membrane</keyword>
<dbReference type="Pfam" id="PF01970">
    <property type="entry name" value="TctA"/>
    <property type="match status" value="1"/>
</dbReference>
<feature type="transmembrane region" description="Helical" evidence="1">
    <location>
        <begin position="20"/>
        <end position="40"/>
    </location>
</feature>
<dbReference type="PANTHER" id="PTHR35342:SF1">
    <property type="entry name" value="BLR4373 PROTEIN"/>
    <property type="match status" value="1"/>
</dbReference>
<dbReference type="AlphaFoldDB" id="A0A090N7G6"/>
<feature type="transmembrane region" description="Helical" evidence="1">
    <location>
        <begin position="355"/>
        <end position="381"/>
    </location>
</feature>
<feature type="transmembrane region" description="Helical" evidence="1">
    <location>
        <begin position="109"/>
        <end position="132"/>
    </location>
</feature>
<comment type="caution">
    <text evidence="3">The sequence shown here is derived from an EMBL/GenBank/DDBJ whole genome shotgun (WGS) entry which is preliminary data.</text>
</comment>
<evidence type="ECO:0000259" key="2">
    <source>
        <dbReference type="Pfam" id="PF01970"/>
    </source>
</evidence>
<dbReference type="STRING" id="1035.BN961_01984"/>
<feature type="transmembrane region" description="Helical" evidence="1">
    <location>
        <begin position="60"/>
        <end position="82"/>
    </location>
</feature>
<feature type="transmembrane region" description="Helical" evidence="1">
    <location>
        <begin position="463"/>
        <end position="484"/>
    </location>
</feature>
<keyword evidence="4" id="KW-1185">Reference proteome</keyword>
<feature type="transmembrane region" description="Helical" evidence="1">
    <location>
        <begin position="387"/>
        <end position="407"/>
    </location>
</feature>
<feature type="transmembrane region" description="Helical" evidence="1">
    <location>
        <begin position="319"/>
        <end position="343"/>
    </location>
</feature>
<reference evidence="3 4" key="1">
    <citation type="journal article" date="2014" name="Genome Announc.">
        <title>Genome Sequence of Afipia felis Strain 76713, Isolated in Hospital Water Using an Amoeba Co-Culture Procedure.</title>
        <authorList>
            <person name="Benamar S."/>
            <person name="La Scola B."/>
            <person name="Croce O."/>
        </authorList>
    </citation>
    <scope>NUCLEOTIDE SEQUENCE [LARGE SCALE GENOMIC DNA]</scope>
    <source>
        <strain evidence="3 4">76713</strain>
    </source>
</reference>
<evidence type="ECO:0000256" key="1">
    <source>
        <dbReference type="SAM" id="Phobius"/>
    </source>
</evidence>
<proteinExistence type="predicted"/>
<gene>
    <name evidence="3" type="ORF">BN961_01984</name>
</gene>
<feature type="transmembrane region" description="Helical" evidence="1">
    <location>
        <begin position="138"/>
        <end position="161"/>
    </location>
</feature>
<protein>
    <submittedName>
        <fullName evidence="3">Tripartite tricarboxylate transporter TctA family protein</fullName>
    </submittedName>
</protein>
<organism evidence="3 4">
    <name type="scientific">Afipia felis</name>
    <name type="common">Cat scratch disease bacillus</name>
    <dbReference type="NCBI Taxonomy" id="1035"/>
    <lineage>
        <taxon>Bacteria</taxon>
        <taxon>Pseudomonadati</taxon>
        <taxon>Pseudomonadota</taxon>
        <taxon>Alphaproteobacteria</taxon>
        <taxon>Hyphomicrobiales</taxon>
        <taxon>Nitrobacteraceae</taxon>
        <taxon>Afipia</taxon>
    </lineage>
</organism>
<feature type="transmembrane region" description="Helical" evidence="1">
    <location>
        <begin position="255"/>
        <end position="280"/>
    </location>
</feature>
<keyword evidence="1" id="KW-1133">Transmembrane helix</keyword>
<feature type="transmembrane region" description="Helical" evidence="1">
    <location>
        <begin position="203"/>
        <end position="221"/>
    </location>
</feature>